<dbReference type="Proteomes" id="UP001153331">
    <property type="component" value="Unassembled WGS sequence"/>
</dbReference>
<sequence length="376" mass="42754">MSTSRAATAFTLLRLSKHRKSLRQYSKLERNRIRLLSLQRGAREDGLVYTLHTVDLLAYDGIADSSIQGFERYEAMSYVWDDEQATLVNGNLADTLQAFRHSNLVQILWADGLCINHKGVKERAKQVKLMGLIYSMAFRVRVWLGQLAILHRTPADEQDQAYHDKVFKQAGDVTESEWTAIHCLLGRSWFHRVCQFLGTEVYFKDSGAYLSASIQLGSGKRKVSFKGLRLDTVRSVRGRPVTGYLTECLDLMALLLSDAPRMQRPSAIPIPNSLEYPYDEPFVLAFASTMTARLIRSWQRFPRPAGEFPSQHVRHFHAYYCHQSTLDISTLSEADMEDAGYFPKGVRYEASERVLFVTHDGRLGLGPPAMQDPDQI</sequence>
<evidence type="ECO:0000313" key="2">
    <source>
        <dbReference type="Proteomes" id="UP001153331"/>
    </source>
</evidence>
<dbReference type="EMBL" id="JAPHNI010000394">
    <property type="protein sequence ID" value="KAJ8111570.1"/>
    <property type="molecule type" value="Genomic_DNA"/>
</dbReference>
<proteinExistence type="predicted"/>
<accession>A0ACC2I8P8</accession>
<comment type="caution">
    <text evidence="1">The sequence shown here is derived from an EMBL/GenBank/DDBJ whole genome shotgun (WGS) entry which is preliminary data.</text>
</comment>
<gene>
    <name evidence="1" type="ORF">OPT61_g5867</name>
</gene>
<organism evidence="1 2">
    <name type="scientific">Boeremia exigua</name>
    <dbReference type="NCBI Taxonomy" id="749465"/>
    <lineage>
        <taxon>Eukaryota</taxon>
        <taxon>Fungi</taxon>
        <taxon>Dikarya</taxon>
        <taxon>Ascomycota</taxon>
        <taxon>Pezizomycotina</taxon>
        <taxon>Dothideomycetes</taxon>
        <taxon>Pleosporomycetidae</taxon>
        <taxon>Pleosporales</taxon>
        <taxon>Pleosporineae</taxon>
        <taxon>Didymellaceae</taxon>
        <taxon>Boeremia</taxon>
    </lineage>
</organism>
<evidence type="ECO:0000313" key="1">
    <source>
        <dbReference type="EMBL" id="KAJ8111570.1"/>
    </source>
</evidence>
<protein>
    <submittedName>
        <fullName evidence="1">Uncharacterized protein</fullName>
    </submittedName>
</protein>
<reference evidence="1" key="1">
    <citation type="submission" date="2022-11" db="EMBL/GenBank/DDBJ databases">
        <title>Genome Sequence of Boeremia exigua.</title>
        <authorList>
            <person name="Buettner E."/>
        </authorList>
    </citation>
    <scope>NUCLEOTIDE SEQUENCE</scope>
    <source>
        <strain evidence="1">CU02</strain>
    </source>
</reference>
<name>A0ACC2I8P8_9PLEO</name>
<keyword evidence="2" id="KW-1185">Reference proteome</keyword>